<name>A0A1G9Z8Y2_9SPHI</name>
<protein>
    <recommendedName>
        <fullName evidence="4">Lipoprotein</fullName>
    </recommendedName>
</protein>
<keyword evidence="3" id="KW-1185">Reference proteome</keyword>
<dbReference type="RefSeq" id="WP_143007785.1">
    <property type="nucleotide sequence ID" value="NZ_FNHH01000063.1"/>
</dbReference>
<gene>
    <name evidence="2" type="ORF">SAMN05421813_1633</name>
</gene>
<evidence type="ECO:0000313" key="2">
    <source>
        <dbReference type="EMBL" id="SDN17829.1"/>
    </source>
</evidence>
<dbReference type="OrthoDB" id="773352at2"/>
<feature type="transmembrane region" description="Helical" evidence="1">
    <location>
        <begin position="141"/>
        <end position="161"/>
    </location>
</feature>
<organism evidence="2 3">
    <name type="scientific">Daejeonella rubra</name>
    <dbReference type="NCBI Taxonomy" id="990371"/>
    <lineage>
        <taxon>Bacteria</taxon>
        <taxon>Pseudomonadati</taxon>
        <taxon>Bacteroidota</taxon>
        <taxon>Sphingobacteriia</taxon>
        <taxon>Sphingobacteriales</taxon>
        <taxon>Sphingobacteriaceae</taxon>
        <taxon>Daejeonella</taxon>
    </lineage>
</organism>
<dbReference type="EMBL" id="FNHH01000063">
    <property type="protein sequence ID" value="SDN17829.1"/>
    <property type="molecule type" value="Genomic_DNA"/>
</dbReference>
<keyword evidence="1" id="KW-0812">Transmembrane</keyword>
<keyword evidence="1" id="KW-0472">Membrane</keyword>
<accession>A0A1G9Z8Y2</accession>
<keyword evidence="1" id="KW-1133">Transmembrane helix</keyword>
<evidence type="ECO:0000256" key="1">
    <source>
        <dbReference type="SAM" id="Phobius"/>
    </source>
</evidence>
<reference evidence="3" key="1">
    <citation type="submission" date="2016-10" db="EMBL/GenBank/DDBJ databases">
        <authorList>
            <person name="Varghese N."/>
            <person name="Submissions S."/>
        </authorList>
    </citation>
    <scope>NUCLEOTIDE SEQUENCE [LARGE SCALE GENOMIC DNA]</scope>
    <source>
        <strain evidence="3">DSM 24536</strain>
    </source>
</reference>
<sequence length="166" mass="19017">MKNLKIKLLTLLILIILSSCNTRRLNKQKFESSSSAQSEIRLQDLKNERYDNKRMITLTDSANELYTISIFPSDTFSFSAQHGFRGKAAKIEVTGLLRRVLTRTDSTALRAEKQSSRTYEEQQQIDKSELSRTGGLVKKRWPPVLIGIVLVMIIVIGWFLGRRLTK</sequence>
<dbReference type="AlphaFoldDB" id="A0A1G9Z8Y2"/>
<dbReference type="Proteomes" id="UP000199226">
    <property type="component" value="Unassembled WGS sequence"/>
</dbReference>
<evidence type="ECO:0000313" key="3">
    <source>
        <dbReference type="Proteomes" id="UP000199226"/>
    </source>
</evidence>
<proteinExistence type="predicted"/>
<dbReference type="PROSITE" id="PS51257">
    <property type="entry name" value="PROKAR_LIPOPROTEIN"/>
    <property type="match status" value="1"/>
</dbReference>
<evidence type="ECO:0008006" key="4">
    <source>
        <dbReference type="Google" id="ProtNLM"/>
    </source>
</evidence>